<keyword evidence="1" id="KW-1133">Transmembrane helix</keyword>
<evidence type="ECO:0000256" key="1">
    <source>
        <dbReference type="SAM" id="Phobius"/>
    </source>
</evidence>
<gene>
    <name evidence="2" type="ORF">SBAD_LOCUS9936</name>
</gene>
<keyword evidence="1" id="KW-0472">Membrane</keyword>
<reference evidence="2 3" key="2">
    <citation type="submission" date="2018-11" db="EMBL/GenBank/DDBJ databases">
        <authorList>
            <consortium name="Pathogen Informatics"/>
        </authorList>
    </citation>
    <scope>NUCLEOTIDE SEQUENCE [LARGE SCALE GENOMIC DNA]</scope>
</reference>
<reference evidence="4" key="1">
    <citation type="submission" date="2016-06" db="UniProtKB">
        <authorList>
            <consortium name="WormBaseParasite"/>
        </authorList>
    </citation>
    <scope>IDENTIFICATION</scope>
</reference>
<organism evidence="4">
    <name type="scientific">Soboliphyme baturini</name>
    <dbReference type="NCBI Taxonomy" id="241478"/>
    <lineage>
        <taxon>Eukaryota</taxon>
        <taxon>Metazoa</taxon>
        <taxon>Ecdysozoa</taxon>
        <taxon>Nematoda</taxon>
        <taxon>Enoplea</taxon>
        <taxon>Dorylaimia</taxon>
        <taxon>Dioctophymatida</taxon>
        <taxon>Dioctophymatoidea</taxon>
        <taxon>Soboliphymatidae</taxon>
        <taxon>Soboliphyme</taxon>
    </lineage>
</organism>
<keyword evidence="1" id="KW-0812">Transmembrane</keyword>
<protein>
    <submittedName>
        <fullName evidence="4">RSN1_TM domain-containing protein</fullName>
    </submittedName>
</protein>
<sequence length="133" mass="15415">MTKLALRTLHSTYLRKKVFLQEDRGAAGSEVVVQSGFEGDVEAIYSTQRFGFWTFIFAVCMLLFSCICFPLVRYIPLLKLFIQSRSKKGRDKGYQLVSKVFREHGRVPPTFKKYKKIHRKLGPEGDPLLMLKH</sequence>
<evidence type="ECO:0000313" key="3">
    <source>
        <dbReference type="Proteomes" id="UP000270296"/>
    </source>
</evidence>
<dbReference type="Proteomes" id="UP000270296">
    <property type="component" value="Unassembled WGS sequence"/>
</dbReference>
<dbReference type="OrthoDB" id="5917794at2759"/>
<feature type="transmembrane region" description="Helical" evidence="1">
    <location>
        <begin position="50"/>
        <end position="75"/>
    </location>
</feature>
<dbReference type="WBParaSite" id="SBAD_0001028801-mRNA-1">
    <property type="protein sequence ID" value="SBAD_0001028801-mRNA-1"/>
    <property type="gene ID" value="SBAD_0001028801"/>
</dbReference>
<accession>A0A183J238</accession>
<evidence type="ECO:0000313" key="4">
    <source>
        <dbReference type="WBParaSite" id="SBAD_0001028801-mRNA-1"/>
    </source>
</evidence>
<name>A0A183J238_9BILA</name>
<proteinExistence type="predicted"/>
<dbReference type="EMBL" id="UZAM01013377">
    <property type="protein sequence ID" value="VDP27471.1"/>
    <property type="molecule type" value="Genomic_DNA"/>
</dbReference>
<keyword evidence="3" id="KW-1185">Reference proteome</keyword>
<dbReference type="AlphaFoldDB" id="A0A183J238"/>
<evidence type="ECO:0000313" key="2">
    <source>
        <dbReference type="EMBL" id="VDP27471.1"/>
    </source>
</evidence>